<keyword evidence="2" id="KW-0812">Transmembrane</keyword>
<feature type="compositionally biased region" description="Basic and acidic residues" evidence="1">
    <location>
        <begin position="197"/>
        <end position="215"/>
    </location>
</feature>
<sequence>MSFSTNAETEILANLGILSNQHLSKKASRKESLNDSKETTNRTRLLSSSDLDKTSLNYDSEDEENMIVFNDLNSGTNNYLIKMSKTNKWQAFIVGSLLILVSSLFDTKVYFLIFLFLTLGGLFAPLAISKSFIHVTSVELKSDRLLSKRETPTFLNSNIVEITTIPSTFNVNLTLNVTGNPLTKISKPDSVIGVSENQDKKTEENGLQRAAAEEKRKKEEEINGTLIKNITPTNIMTTNIVVTTLPSTTKLEYKTSLDTTVAKIETTKKEIITTTYYYKIFFTILSLHLSSYYRQNEIERLTNSLSGSCRKQNSDVSIKIKKSKHGYNRLNNDIDGSFDTLSLIDSDSDASNDEIFN</sequence>
<protein>
    <submittedName>
        <fullName evidence="4">Reticulon-like protein</fullName>
    </submittedName>
</protein>
<dbReference type="AlphaFoldDB" id="A0A0N5A755"/>
<keyword evidence="2" id="KW-0472">Membrane</keyword>
<reference evidence="4" key="1">
    <citation type="submission" date="2017-02" db="UniProtKB">
        <authorList>
            <consortium name="WormBaseParasite"/>
        </authorList>
    </citation>
    <scope>IDENTIFICATION</scope>
</reference>
<keyword evidence="2" id="KW-1133">Transmembrane helix</keyword>
<evidence type="ECO:0000313" key="4">
    <source>
        <dbReference type="WBParaSite" id="PTRK_0001784200.1"/>
    </source>
</evidence>
<feature type="region of interest" description="Disordered" evidence="1">
    <location>
        <begin position="193"/>
        <end position="215"/>
    </location>
</feature>
<evidence type="ECO:0000313" key="3">
    <source>
        <dbReference type="Proteomes" id="UP000038045"/>
    </source>
</evidence>
<keyword evidence="3" id="KW-1185">Reference proteome</keyword>
<organism evidence="3 4">
    <name type="scientific">Parastrongyloides trichosuri</name>
    <name type="common">Possum-specific nematode worm</name>
    <dbReference type="NCBI Taxonomy" id="131310"/>
    <lineage>
        <taxon>Eukaryota</taxon>
        <taxon>Metazoa</taxon>
        <taxon>Ecdysozoa</taxon>
        <taxon>Nematoda</taxon>
        <taxon>Chromadorea</taxon>
        <taxon>Rhabditida</taxon>
        <taxon>Tylenchina</taxon>
        <taxon>Panagrolaimomorpha</taxon>
        <taxon>Strongyloidoidea</taxon>
        <taxon>Strongyloididae</taxon>
        <taxon>Parastrongyloides</taxon>
    </lineage>
</organism>
<evidence type="ECO:0000256" key="2">
    <source>
        <dbReference type="SAM" id="Phobius"/>
    </source>
</evidence>
<dbReference type="WBParaSite" id="PTRK_0001784200.1">
    <property type="protein sequence ID" value="PTRK_0001784200.1"/>
    <property type="gene ID" value="PTRK_0001784200"/>
</dbReference>
<name>A0A0N5A755_PARTI</name>
<feature type="transmembrane region" description="Helical" evidence="2">
    <location>
        <begin position="89"/>
        <end position="105"/>
    </location>
</feature>
<evidence type="ECO:0000256" key="1">
    <source>
        <dbReference type="SAM" id="MobiDB-lite"/>
    </source>
</evidence>
<accession>A0A0N5A755</accession>
<proteinExistence type="predicted"/>
<dbReference type="Proteomes" id="UP000038045">
    <property type="component" value="Unplaced"/>
</dbReference>